<dbReference type="EMBL" id="CP007014">
    <property type="protein sequence ID" value="AHG43578.1"/>
    <property type="molecule type" value="Genomic_DNA"/>
</dbReference>
<gene>
    <name evidence="2" type="ORF">N018_12390</name>
</gene>
<name>W0N2R8_PSESX</name>
<accession>W0N2R8</accession>
<keyword evidence="1" id="KW-0812">Transmembrane</keyword>
<evidence type="ECO:0008006" key="4">
    <source>
        <dbReference type="Google" id="ProtNLM"/>
    </source>
</evidence>
<dbReference type="AlphaFoldDB" id="W0N2R8"/>
<feature type="transmembrane region" description="Helical" evidence="1">
    <location>
        <begin position="32"/>
        <end position="54"/>
    </location>
</feature>
<protein>
    <recommendedName>
        <fullName evidence="4">Major facilitator superfamily (MFS) profile domain-containing protein</fullName>
    </recommendedName>
</protein>
<dbReference type="SUPFAM" id="SSF103473">
    <property type="entry name" value="MFS general substrate transporter"/>
    <property type="match status" value="1"/>
</dbReference>
<evidence type="ECO:0000256" key="1">
    <source>
        <dbReference type="SAM" id="Phobius"/>
    </source>
</evidence>
<feature type="transmembrane region" description="Helical" evidence="1">
    <location>
        <begin position="60"/>
        <end position="80"/>
    </location>
</feature>
<dbReference type="InterPro" id="IPR036259">
    <property type="entry name" value="MFS_trans_sf"/>
</dbReference>
<keyword evidence="1" id="KW-0472">Membrane</keyword>
<dbReference type="HOGENOM" id="CLU_2495540_0_0_6"/>
<dbReference type="KEGG" id="psyr:N018_12390"/>
<keyword evidence="1" id="KW-1133">Transmembrane helix</keyword>
<dbReference type="Proteomes" id="UP000019089">
    <property type="component" value="Chromosome"/>
</dbReference>
<organism evidence="2 3">
    <name type="scientific">Pseudomonas syringae CC1557</name>
    <dbReference type="NCBI Taxonomy" id="1357279"/>
    <lineage>
        <taxon>Bacteria</taxon>
        <taxon>Pseudomonadati</taxon>
        <taxon>Pseudomonadota</taxon>
        <taxon>Gammaproteobacteria</taxon>
        <taxon>Pseudomonadales</taxon>
        <taxon>Pseudomonadaceae</taxon>
        <taxon>Pseudomonas</taxon>
        <taxon>Pseudomonas syringae</taxon>
    </lineage>
</organism>
<evidence type="ECO:0000313" key="2">
    <source>
        <dbReference type="EMBL" id="AHG43578.1"/>
    </source>
</evidence>
<sequence length="86" mass="8899">MAGAGFGIFQTPNLKLLLSYSSAQESGRSNGVLATVRLLGQMIGGVIAAAFLSLNSQQGARWALIASSLCAFLACGLANLQRETKP</sequence>
<reference evidence="2 3" key="1">
    <citation type="submission" date="2013-12" db="EMBL/GenBank/DDBJ databases">
        <title>Interactions Between Genome Architecture and Virulence Genes in Pseudomonas syringae, strain CC1557 as a model.</title>
        <authorList>
            <person name="Baltrus D."/>
            <person name="Hockett K."/>
            <person name="Karlsrud E."/>
            <person name="Dougherty K."/>
            <person name="Nishimura M."/>
        </authorList>
    </citation>
    <scope>NUCLEOTIDE SEQUENCE [LARGE SCALE GENOMIC DNA]</scope>
    <source>
        <strain evidence="2 3">CC1557</strain>
    </source>
</reference>
<dbReference type="STRING" id="1357279.N018_12390"/>
<proteinExistence type="predicted"/>
<evidence type="ECO:0000313" key="3">
    <source>
        <dbReference type="Proteomes" id="UP000019089"/>
    </source>
</evidence>
<dbReference type="Gene3D" id="1.20.1250.20">
    <property type="entry name" value="MFS general substrate transporter like domains"/>
    <property type="match status" value="1"/>
</dbReference>
<dbReference type="eggNOG" id="COG0477">
    <property type="taxonomic scope" value="Bacteria"/>
</dbReference>